<feature type="short sequence motif" description="DGA/G" evidence="4">
    <location>
        <begin position="154"/>
        <end position="156"/>
    </location>
</feature>
<dbReference type="InterPro" id="IPR050301">
    <property type="entry name" value="NTE"/>
</dbReference>
<feature type="domain" description="PNPLA" evidence="5">
    <location>
        <begin position="9"/>
        <end position="167"/>
    </location>
</feature>
<keyword evidence="2 4" id="KW-0442">Lipid degradation</keyword>
<evidence type="ECO:0000256" key="3">
    <source>
        <dbReference type="ARBA" id="ARBA00023098"/>
    </source>
</evidence>
<dbReference type="EMBL" id="BTPE01000003">
    <property type="protein sequence ID" value="GMQ32720.1"/>
    <property type="molecule type" value="Genomic_DNA"/>
</dbReference>
<feature type="active site" description="Proton acceptor" evidence="4">
    <location>
        <position position="154"/>
    </location>
</feature>
<protein>
    <submittedName>
        <fullName evidence="6">Patatin-like phospholipase family protein</fullName>
    </submittedName>
</protein>
<dbReference type="Pfam" id="PF01734">
    <property type="entry name" value="Patatin"/>
    <property type="match status" value="1"/>
</dbReference>
<dbReference type="InterPro" id="IPR016035">
    <property type="entry name" value="Acyl_Trfase/lysoPLipase"/>
</dbReference>
<dbReference type="InterPro" id="IPR002641">
    <property type="entry name" value="PNPLA_dom"/>
</dbReference>
<dbReference type="SUPFAM" id="SSF52151">
    <property type="entry name" value="FabD/lysophospholipase-like"/>
    <property type="match status" value="1"/>
</dbReference>
<dbReference type="PROSITE" id="PS51635">
    <property type="entry name" value="PNPLA"/>
    <property type="match status" value="1"/>
</dbReference>
<evidence type="ECO:0000313" key="7">
    <source>
        <dbReference type="Proteomes" id="UP001307705"/>
    </source>
</evidence>
<reference evidence="6 7" key="1">
    <citation type="submission" date="2023-08" db="EMBL/GenBank/DDBJ databases">
        <title>Draft genome sequence of Algoriphagus taiwanensis.</title>
        <authorList>
            <person name="Takatani N."/>
            <person name="Hosokawa M."/>
            <person name="Sawabe T."/>
        </authorList>
    </citation>
    <scope>NUCLEOTIDE SEQUENCE [LARGE SCALE GENOMIC DNA]</scope>
    <source>
        <strain evidence="6 7">JCM 19755</strain>
    </source>
</reference>
<feature type="short sequence motif" description="GXSXG" evidence="4">
    <location>
        <begin position="40"/>
        <end position="44"/>
    </location>
</feature>
<name>A0ABQ6PXP1_9BACT</name>
<dbReference type="PANTHER" id="PTHR14226">
    <property type="entry name" value="NEUROPATHY TARGET ESTERASE/SWISS CHEESE D.MELANOGASTER"/>
    <property type="match status" value="1"/>
</dbReference>
<dbReference type="Proteomes" id="UP001307705">
    <property type="component" value="Unassembled WGS sequence"/>
</dbReference>
<keyword evidence="7" id="KW-1185">Reference proteome</keyword>
<keyword evidence="3 4" id="KW-0443">Lipid metabolism</keyword>
<dbReference type="CDD" id="cd07205">
    <property type="entry name" value="Pat_PNPLA6_PNPLA7_NTE1_like"/>
    <property type="match status" value="1"/>
</dbReference>
<feature type="short sequence motif" description="GXGXXG" evidence="4">
    <location>
        <begin position="13"/>
        <end position="18"/>
    </location>
</feature>
<evidence type="ECO:0000313" key="6">
    <source>
        <dbReference type="EMBL" id="GMQ32720.1"/>
    </source>
</evidence>
<evidence type="ECO:0000256" key="4">
    <source>
        <dbReference type="PROSITE-ProRule" id="PRU01161"/>
    </source>
</evidence>
<sequence>MSSNLRIGLALSGGGVRGISHLGVLKALNEVGIFPTKITGSSAGAIAGAMYCQGYRPEEVLKIIVETNYFKFMRPAISWKGILKMETVGNLFKIYLPHDDFSQLKTPLAVAATDIRKGKVVYFDEGELIKPIMASACIPGMFEPIHIGKKYLVDGGVLNNLPVEPLEGTCDFVIGVNCNHLPEESNIKNMKNLIERSVIMTMNYNVYSRKSKCDYFIEAPGLGKYGVFDIKKAPELFQSGYDAAMKIVEENPSILELANAPKHQKEKAL</sequence>
<keyword evidence="1 4" id="KW-0378">Hydrolase</keyword>
<evidence type="ECO:0000256" key="2">
    <source>
        <dbReference type="ARBA" id="ARBA00022963"/>
    </source>
</evidence>
<dbReference type="RefSeq" id="WP_338227527.1">
    <property type="nucleotide sequence ID" value="NZ_BTPE01000003.1"/>
</dbReference>
<gene>
    <name evidence="6" type="ORF">Ataiwa_09920</name>
</gene>
<feature type="active site" description="Nucleophile" evidence="4">
    <location>
        <position position="42"/>
    </location>
</feature>
<evidence type="ECO:0000256" key="1">
    <source>
        <dbReference type="ARBA" id="ARBA00022801"/>
    </source>
</evidence>
<accession>A0ABQ6PXP1</accession>
<evidence type="ECO:0000259" key="5">
    <source>
        <dbReference type="PROSITE" id="PS51635"/>
    </source>
</evidence>
<proteinExistence type="predicted"/>
<organism evidence="6 7">
    <name type="scientific">Algoriphagus taiwanensis</name>
    <dbReference type="NCBI Taxonomy" id="1445656"/>
    <lineage>
        <taxon>Bacteria</taxon>
        <taxon>Pseudomonadati</taxon>
        <taxon>Bacteroidota</taxon>
        <taxon>Cytophagia</taxon>
        <taxon>Cytophagales</taxon>
        <taxon>Cyclobacteriaceae</taxon>
        <taxon>Algoriphagus</taxon>
    </lineage>
</organism>
<dbReference type="Gene3D" id="3.40.1090.10">
    <property type="entry name" value="Cytosolic phospholipase A2 catalytic domain"/>
    <property type="match status" value="2"/>
</dbReference>
<dbReference type="PANTHER" id="PTHR14226:SF78">
    <property type="entry name" value="SLR0060 PROTEIN"/>
    <property type="match status" value="1"/>
</dbReference>
<comment type="caution">
    <text evidence="6">The sequence shown here is derived from an EMBL/GenBank/DDBJ whole genome shotgun (WGS) entry which is preliminary data.</text>
</comment>